<dbReference type="InterPro" id="IPR006129">
    <property type="entry name" value="AdhesinB"/>
</dbReference>
<dbReference type="InterPro" id="IPR006128">
    <property type="entry name" value="Lipoprotein_PsaA-like"/>
</dbReference>
<keyword evidence="2 4" id="KW-0813">Transport</keyword>
<comment type="caution">
    <text evidence="5">The sequence shown here is derived from an EMBL/GenBank/DDBJ whole genome shotgun (WGS) entry which is preliminary data.</text>
</comment>
<evidence type="ECO:0000313" key="5">
    <source>
        <dbReference type="EMBL" id="OEF96732.1"/>
    </source>
</evidence>
<gene>
    <name evidence="5" type="ORF">BHF68_06575</name>
</gene>
<dbReference type="PRINTS" id="PR00691">
    <property type="entry name" value="ADHESINB"/>
</dbReference>
<reference evidence="5 6" key="1">
    <citation type="submission" date="2016-09" db="EMBL/GenBank/DDBJ databases">
        <title>Draft genome sequence for the type strain of Desulfuribacillus alkaliarsenatis AHT28, an obligately anaerobic, sulfidogenic bacterium isolated from Russian soda lake sediments.</title>
        <authorList>
            <person name="Abin C.A."/>
            <person name="Hollibaugh J.T."/>
        </authorList>
    </citation>
    <scope>NUCLEOTIDE SEQUENCE [LARGE SCALE GENOMIC DNA]</scope>
    <source>
        <strain evidence="5 6">AHT28</strain>
    </source>
</reference>
<evidence type="ECO:0000256" key="2">
    <source>
        <dbReference type="ARBA" id="ARBA00022448"/>
    </source>
</evidence>
<dbReference type="GO" id="GO:0030001">
    <property type="term" value="P:metal ion transport"/>
    <property type="evidence" value="ECO:0007669"/>
    <property type="project" value="InterPro"/>
</dbReference>
<dbReference type="EMBL" id="MIJE01000030">
    <property type="protein sequence ID" value="OEF96732.1"/>
    <property type="molecule type" value="Genomic_DNA"/>
</dbReference>
<dbReference type="PANTHER" id="PTHR42953">
    <property type="entry name" value="HIGH-AFFINITY ZINC UPTAKE SYSTEM PROTEIN ZNUA-RELATED"/>
    <property type="match status" value="1"/>
</dbReference>
<dbReference type="GO" id="GO:0046872">
    <property type="term" value="F:metal ion binding"/>
    <property type="evidence" value="ECO:0007669"/>
    <property type="project" value="InterPro"/>
</dbReference>
<dbReference type="AlphaFoldDB" id="A0A1E5G1M9"/>
<comment type="similarity">
    <text evidence="1 4">Belongs to the bacterial solute-binding protein 9 family.</text>
</comment>
<keyword evidence="3" id="KW-0732">Signal</keyword>
<name>A0A1E5G1M9_9FIRM</name>
<evidence type="ECO:0000256" key="4">
    <source>
        <dbReference type="RuleBase" id="RU003512"/>
    </source>
</evidence>
<dbReference type="SUPFAM" id="SSF53807">
    <property type="entry name" value="Helical backbone' metal receptor"/>
    <property type="match status" value="1"/>
</dbReference>
<dbReference type="InterPro" id="IPR006127">
    <property type="entry name" value="ZnuA-like"/>
</dbReference>
<evidence type="ECO:0000313" key="6">
    <source>
        <dbReference type="Proteomes" id="UP000094296"/>
    </source>
</evidence>
<sequence length="351" mass="39280">MKQYQKDKCYNRVFIVFMLLLLIISTTGCSNNVATIDATAYAEESINEAKAAGKLIVFTSTYPLYEFTKRIGGDEVAVYSIMPPGADAHDYEPSTRQMMGIANADLFVYNGAGFELWIDKLLQALEGDHDLHIINSTEGLPLVEAEHDSCCGVRSWYVSAWYWFLGLFGIEGHGHSHGAYDPHVWLDPTLASMQAEQIYQGLKEVKPESAELFAANFHEIKAELIELDSVLSEELADVTSRTFVVSHAGYGYLANRYNLEQIPITGIHPGSEPSSRELRGIIDFLRESDNKYVFFETTVSNKTAQVIAEEVGARVLILHPIENLTQQDIDAGETYFSLMYQNLENLLIALQ</sequence>
<keyword evidence="6" id="KW-1185">Reference proteome</keyword>
<dbReference type="PROSITE" id="PS51257">
    <property type="entry name" value="PROKAR_LIPOPROTEIN"/>
    <property type="match status" value="1"/>
</dbReference>
<dbReference type="GO" id="GO:0007155">
    <property type="term" value="P:cell adhesion"/>
    <property type="evidence" value="ECO:0007669"/>
    <property type="project" value="InterPro"/>
</dbReference>
<dbReference type="PRINTS" id="PR00690">
    <property type="entry name" value="ADHESNFAMILY"/>
</dbReference>
<evidence type="ECO:0000256" key="3">
    <source>
        <dbReference type="ARBA" id="ARBA00022729"/>
    </source>
</evidence>
<protein>
    <recommendedName>
        <fullName evidence="7">ABC transporter substrate-binding protein</fullName>
    </recommendedName>
</protein>
<accession>A0A1E5G1M9</accession>
<dbReference type="Proteomes" id="UP000094296">
    <property type="component" value="Unassembled WGS sequence"/>
</dbReference>
<dbReference type="Gene3D" id="3.40.50.1980">
    <property type="entry name" value="Nitrogenase molybdenum iron protein domain"/>
    <property type="match status" value="2"/>
</dbReference>
<dbReference type="InterPro" id="IPR050492">
    <property type="entry name" value="Bact_metal-bind_prot9"/>
</dbReference>
<proteinExistence type="inferred from homology"/>
<evidence type="ECO:0008006" key="7">
    <source>
        <dbReference type="Google" id="ProtNLM"/>
    </source>
</evidence>
<organism evidence="5 6">
    <name type="scientific">Desulfuribacillus alkaliarsenatis</name>
    <dbReference type="NCBI Taxonomy" id="766136"/>
    <lineage>
        <taxon>Bacteria</taxon>
        <taxon>Bacillati</taxon>
        <taxon>Bacillota</taxon>
        <taxon>Desulfuribacillia</taxon>
        <taxon>Desulfuribacillales</taxon>
        <taxon>Desulfuribacillaceae</taxon>
        <taxon>Desulfuribacillus</taxon>
    </lineage>
</organism>
<dbReference type="PANTHER" id="PTHR42953:SF3">
    <property type="entry name" value="HIGH-AFFINITY ZINC UPTAKE SYSTEM PROTEIN ZNUA"/>
    <property type="match status" value="1"/>
</dbReference>
<evidence type="ECO:0000256" key="1">
    <source>
        <dbReference type="ARBA" id="ARBA00011028"/>
    </source>
</evidence>
<dbReference type="RefSeq" id="WP_069643315.1">
    <property type="nucleotide sequence ID" value="NZ_MIJE01000030.1"/>
</dbReference>
<dbReference type="STRING" id="766136.BHF68_06575"/>
<dbReference type="Pfam" id="PF01297">
    <property type="entry name" value="ZnuA"/>
    <property type="match status" value="1"/>
</dbReference>